<dbReference type="PROSITE" id="PS50887">
    <property type="entry name" value="GGDEF"/>
    <property type="match status" value="1"/>
</dbReference>
<evidence type="ECO:0000313" key="5">
    <source>
        <dbReference type="EMBL" id="GGY82127.1"/>
    </source>
</evidence>
<sequence length="578" mass="65590">MEKTIKILFIDREHGEYLLIADILSQVRNVNYELVWCDQLETAAPKILSNEFDVVLLDFYWGDLSARDLLNSVKVQANKTPIVIMTDEMEIEVDRDVIRTGASDYLIKGQIDHQLLERTLRYAIERKQTEIYLARLAHYDQLTDIPNRILFRDRLEHVLHLANRDKTSFALLFIDLNGFKQVNDNFGHDAGDAIIRICAERLSACMRRSDSVARMGGDEFTLLLSHIENHTDVAHIAEKIIALLSEPAEINGYEVVVGCSIGIAIYPQAGRDADSLLKNADMAMYKAKQEEGSSFCFFTDAMNKNVRRQLRMESNLRKALKKNQFFLQYQPRVDVETQKIVAVESLLRWDNPDVGVLNAGDFIAAAEDTGLITAIGYWAIRQACNDLKVIHARFGNTITMSINISMRQFKDERLVQEIASIFEDYDVQAGDVEFELTESSFMENIDLVSLCMRPLAFFGINFALDNFGTGSSSFLHLQRLPISSVKLASRLMSELQRSASDRRLVAAMINLAHNLGKIVVAEGVETLEQKRWLHESGCNQMQGFYFAPPQSLEDLCNTLQQYESGITVDQVCDNSMPR</sequence>
<dbReference type="InterPro" id="IPR035919">
    <property type="entry name" value="EAL_sf"/>
</dbReference>
<dbReference type="PROSITE" id="PS50110">
    <property type="entry name" value="RESPONSE_REGULATORY"/>
    <property type="match status" value="1"/>
</dbReference>
<feature type="domain" description="Response regulatory" evidence="2">
    <location>
        <begin position="6"/>
        <end position="123"/>
    </location>
</feature>
<dbReference type="InterPro" id="IPR001633">
    <property type="entry name" value="EAL_dom"/>
</dbReference>
<dbReference type="Pfam" id="PF00990">
    <property type="entry name" value="GGDEF"/>
    <property type="match status" value="1"/>
</dbReference>
<keyword evidence="6" id="KW-1185">Reference proteome</keyword>
<dbReference type="InterPro" id="IPR000160">
    <property type="entry name" value="GGDEF_dom"/>
</dbReference>
<dbReference type="RefSeq" id="WP_189419817.1">
    <property type="nucleotide sequence ID" value="NZ_BMYZ01000003.1"/>
</dbReference>
<feature type="modified residue" description="4-aspartylphosphate" evidence="1">
    <location>
        <position position="58"/>
    </location>
</feature>
<dbReference type="SUPFAM" id="SSF141868">
    <property type="entry name" value="EAL domain-like"/>
    <property type="match status" value="1"/>
</dbReference>
<dbReference type="Gene3D" id="3.40.50.2300">
    <property type="match status" value="1"/>
</dbReference>
<evidence type="ECO:0000259" key="3">
    <source>
        <dbReference type="PROSITE" id="PS50883"/>
    </source>
</evidence>
<dbReference type="InterPro" id="IPR011006">
    <property type="entry name" value="CheY-like_superfamily"/>
</dbReference>
<gene>
    <name evidence="5" type="ORF">GCM10011613_28560</name>
</gene>
<evidence type="ECO:0000256" key="1">
    <source>
        <dbReference type="PROSITE-ProRule" id="PRU00169"/>
    </source>
</evidence>
<dbReference type="Gene3D" id="3.30.70.270">
    <property type="match status" value="1"/>
</dbReference>
<dbReference type="CDD" id="cd01949">
    <property type="entry name" value="GGDEF"/>
    <property type="match status" value="1"/>
</dbReference>
<dbReference type="Gene3D" id="3.20.20.450">
    <property type="entry name" value="EAL domain"/>
    <property type="match status" value="1"/>
</dbReference>
<dbReference type="SMART" id="SM00267">
    <property type="entry name" value="GGDEF"/>
    <property type="match status" value="1"/>
</dbReference>
<dbReference type="SUPFAM" id="SSF55073">
    <property type="entry name" value="Nucleotide cyclase"/>
    <property type="match status" value="1"/>
</dbReference>
<dbReference type="PROSITE" id="PS50883">
    <property type="entry name" value="EAL"/>
    <property type="match status" value="1"/>
</dbReference>
<dbReference type="CDD" id="cd01948">
    <property type="entry name" value="EAL"/>
    <property type="match status" value="1"/>
</dbReference>
<proteinExistence type="predicted"/>
<organism evidence="5 6">
    <name type="scientific">Cellvibrio zantedeschiae</name>
    <dbReference type="NCBI Taxonomy" id="1237077"/>
    <lineage>
        <taxon>Bacteria</taxon>
        <taxon>Pseudomonadati</taxon>
        <taxon>Pseudomonadota</taxon>
        <taxon>Gammaproteobacteria</taxon>
        <taxon>Cellvibrionales</taxon>
        <taxon>Cellvibrionaceae</taxon>
        <taxon>Cellvibrio</taxon>
    </lineage>
</organism>
<dbReference type="SMART" id="SM00052">
    <property type="entry name" value="EAL"/>
    <property type="match status" value="1"/>
</dbReference>
<dbReference type="Pfam" id="PF00072">
    <property type="entry name" value="Response_reg"/>
    <property type="match status" value="1"/>
</dbReference>
<keyword evidence="1" id="KW-0597">Phosphoprotein</keyword>
<dbReference type="SMART" id="SM00448">
    <property type="entry name" value="REC"/>
    <property type="match status" value="1"/>
</dbReference>
<evidence type="ECO:0008006" key="7">
    <source>
        <dbReference type="Google" id="ProtNLM"/>
    </source>
</evidence>
<comment type="caution">
    <text evidence="5">The sequence shown here is derived from an EMBL/GenBank/DDBJ whole genome shotgun (WGS) entry which is preliminary data.</text>
</comment>
<evidence type="ECO:0000313" key="6">
    <source>
        <dbReference type="Proteomes" id="UP000619761"/>
    </source>
</evidence>
<dbReference type="NCBIfam" id="TIGR00254">
    <property type="entry name" value="GGDEF"/>
    <property type="match status" value="1"/>
</dbReference>
<evidence type="ECO:0000259" key="4">
    <source>
        <dbReference type="PROSITE" id="PS50887"/>
    </source>
</evidence>
<dbReference type="InterPro" id="IPR029787">
    <property type="entry name" value="Nucleotide_cyclase"/>
</dbReference>
<dbReference type="InterPro" id="IPR001789">
    <property type="entry name" value="Sig_transdc_resp-reg_receiver"/>
</dbReference>
<reference evidence="6" key="1">
    <citation type="journal article" date="2019" name="Int. J. Syst. Evol. Microbiol.">
        <title>The Global Catalogue of Microorganisms (GCM) 10K type strain sequencing project: providing services to taxonomists for standard genome sequencing and annotation.</title>
        <authorList>
            <consortium name="The Broad Institute Genomics Platform"/>
            <consortium name="The Broad Institute Genome Sequencing Center for Infectious Disease"/>
            <person name="Wu L."/>
            <person name="Ma J."/>
        </authorList>
    </citation>
    <scope>NUCLEOTIDE SEQUENCE [LARGE SCALE GENOMIC DNA]</scope>
    <source>
        <strain evidence="6">KCTC 32239</strain>
    </source>
</reference>
<dbReference type="PANTHER" id="PTHR44757">
    <property type="entry name" value="DIGUANYLATE CYCLASE DGCP"/>
    <property type="match status" value="1"/>
</dbReference>
<dbReference type="PANTHER" id="PTHR44757:SF2">
    <property type="entry name" value="BIOFILM ARCHITECTURE MAINTENANCE PROTEIN MBAA"/>
    <property type="match status" value="1"/>
</dbReference>
<name>A0ABQ3B9T5_9GAMM</name>
<dbReference type="SUPFAM" id="SSF52172">
    <property type="entry name" value="CheY-like"/>
    <property type="match status" value="1"/>
</dbReference>
<protein>
    <recommendedName>
        <fullName evidence="7">GGDEF domain-containing response regulator</fullName>
    </recommendedName>
</protein>
<evidence type="ECO:0000259" key="2">
    <source>
        <dbReference type="PROSITE" id="PS50110"/>
    </source>
</evidence>
<dbReference type="InterPro" id="IPR052155">
    <property type="entry name" value="Biofilm_reg_signaling"/>
</dbReference>
<accession>A0ABQ3B9T5</accession>
<feature type="domain" description="GGDEF" evidence="4">
    <location>
        <begin position="167"/>
        <end position="300"/>
    </location>
</feature>
<dbReference type="Proteomes" id="UP000619761">
    <property type="component" value="Unassembled WGS sequence"/>
</dbReference>
<dbReference type="InterPro" id="IPR043128">
    <property type="entry name" value="Rev_trsase/Diguanyl_cyclase"/>
</dbReference>
<feature type="domain" description="EAL" evidence="3">
    <location>
        <begin position="309"/>
        <end position="563"/>
    </location>
</feature>
<dbReference type="Pfam" id="PF00563">
    <property type="entry name" value="EAL"/>
    <property type="match status" value="1"/>
</dbReference>
<dbReference type="EMBL" id="BMYZ01000003">
    <property type="protein sequence ID" value="GGY82127.1"/>
    <property type="molecule type" value="Genomic_DNA"/>
</dbReference>